<evidence type="ECO:0000313" key="2">
    <source>
        <dbReference type="Proteomes" id="UP000238982"/>
    </source>
</evidence>
<gene>
    <name evidence="1" type="ORF">C6Q15_04120</name>
</gene>
<protein>
    <submittedName>
        <fullName evidence="1">Uncharacterized protein</fullName>
    </submittedName>
</protein>
<dbReference type="AlphaFoldDB" id="A0A2S9MZ37"/>
<proteinExistence type="predicted"/>
<sequence length="913" mass="100413">MRPGLLAANHALAQNAISIINGLDGFLARHTGDVDDSGNNVSNKYIINNEGVLANNLHFEGGPQDYTPTQCATTEGQSLLILGYYYAWKGTGNPVYLQKAEYYFQAYVNYFYGGQPVPSTPQVYRSNWMLNGKNPFEVYGPPNPLDDQSPGFYAQPVLFNNGVGVIPAGSPTYGDQLVRVYQVFTGKNAYDSVRAGPAHGGTSLPFSYYMATNGAWDSNSDAVTPAPSPTPAVGTVVLQDTTFNGTANVSYVIPAGVMIPRNVPFDVWPTWRTLTPDQFGNAIDAEQWFTEAALLLYNATGNSYYNQVYQSALQTCLEASVVDDVTYYFRQEVGVDPMDYGISYWWNYTPTTSVANVTRDDNGYIMATKTAESGTSAGTVALEQIAVFNQIAPNSYMQVNSAMTSPTARLDFLTYIQTAVDASTGTQYRYSAAPGVNGVPAPMNINFNQMLTVNRADGTPNVMFDGNNLVAYGNATALSQYATFNVGATNYADYIGIASVPDNNSGVVAGFWHLPSNTAPLESLTYKTISGTMFLKITDALGVNYWYQLPQANNWTTLTLDWSMFTLVPYQSGTPSPTPTPNTAMTQVVFETQDSAAVIAMYCWGDVPTYYNPNYEWSTQWYMHANDVNAFTWLVGDVTIQNSGTAPLKYTPGVVPFSNQYSPSLRRNEFWRGTPYSGYQYPVNWIDANLPSYYANVIQFWYDAQQAYNAQIGVMGPFAPVYVWPRYDDLGEGTVGTFSWGSDQPYPWAGYEARAFWSACHLWAELVRKGQTVDPKLVTVCQNYASFLLTFQQNNGGLTPSKFPRNAPPYNDGYSPIPTENNPDNVGHMTALFLSGCVEMLNAGDTSGYPKQVMRGLLAQLYSTYVVAQGSDADMTGSFSSWANGHYFYGFWAGEIFRGLGLYLEWLAAGNTL</sequence>
<comment type="caution">
    <text evidence="1">The sequence shown here is derived from an EMBL/GenBank/DDBJ whole genome shotgun (WGS) entry which is preliminary data.</text>
</comment>
<dbReference type="Proteomes" id="UP000238982">
    <property type="component" value="Unassembled WGS sequence"/>
</dbReference>
<accession>A0A2S9MZ37</accession>
<reference evidence="1 2" key="1">
    <citation type="submission" date="2018-03" db="EMBL/GenBank/DDBJ databases">
        <authorList>
            <person name="Keele B.F."/>
        </authorList>
    </citation>
    <scope>NUCLEOTIDE SEQUENCE [LARGE SCALE GENOMIC DNA]</scope>
    <source>
        <strain evidence="1 2">AU19729</strain>
    </source>
</reference>
<dbReference type="RefSeq" id="WP_105798609.1">
    <property type="nucleotide sequence ID" value="NZ_PVGH01000025.1"/>
</dbReference>
<dbReference type="EMBL" id="PVGH01000025">
    <property type="protein sequence ID" value="PRF65045.1"/>
    <property type="molecule type" value="Genomic_DNA"/>
</dbReference>
<evidence type="ECO:0000313" key="1">
    <source>
        <dbReference type="EMBL" id="PRF65045.1"/>
    </source>
</evidence>
<organism evidence="1 2">
    <name type="scientific">Burkholderia multivorans</name>
    <dbReference type="NCBI Taxonomy" id="87883"/>
    <lineage>
        <taxon>Bacteria</taxon>
        <taxon>Pseudomonadati</taxon>
        <taxon>Pseudomonadota</taxon>
        <taxon>Betaproteobacteria</taxon>
        <taxon>Burkholderiales</taxon>
        <taxon>Burkholderiaceae</taxon>
        <taxon>Burkholderia</taxon>
        <taxon>Burkholderia cepacia complex</taxon>
    </lineage>
</organism>
<name>A0A2S9MZ37_9BURK</name>